<evidence type="ECO:0000313" key="2">
    <source>
        <dbReference type="EMBL" id="CAB9521996.1"/>
    </source>
</evidence>
<sequence>MSEPTANNGASSSDSQQQPNDAAAMMIGAATLIRDQGQIPSTVINHHHHHEGGEDDQETCVSSITLPVPKDSMYPTVQDVIAEQQHEQDEPLIHWETPPLNTTCNAPSTVEQQGGVASHNNCHTGTSNNVPMAERDDETHHQSVVEDNDDENNQDQTLTEILTKRDKLEAVQHSYYQAEDDFSRKMEAALLLTTSGAYDTSSGHPDSCDNEGVNTTEAADLAARTAAFNHLDRKLAAGKGSDNIILVSEEEIPQEKLPDLVEPVEELVVVEDGSLLTTAKKKRDIAAGSDPMVVDLKNRNAAGRDATSEEDVLQGTEEPAVPETQLHANQTLPQPGPGAYGIDGPGPGRGPAIRSGNTTIHNNEGDTGIIAATTDTTTET</sequence>
<evidence type="ECO:0000256" key="1">
    <source>
        <dbReference type="SAM" id="MobiDB-lite"/>
    </source>
</evidence>
<reference evidence="2" key="1">
    <citation type="submission" date="2020-06" db="EMBL/GenBank/DDBJ databases">
        <authorList>
            <consortium name="Plant Systems Biology data submission"/>
        </authorList>
    </citation>
    <scope>NUCLEOTIDE SEQUENCE</scope>
    <source>
        <strain evidence="2">D6</strain>
    </source>
</reference>
<name>A0A9N8HQ74_9STRA</name>
<feature type="compositionally biased region" description="Polar residues" evidence="1">
    <location>
        <begin position="118"/>
        <end position="130"/>
    </location>
</feature>
<accession>A0A9N8HQ74</accession>
<gene>
    <name evidence="2" type="ORF">SEMRO_1257_G256730.1</name>
</gene>
<protein>
    <submittedName>
        <fullName evidence="2">Uncharacterized protein</fullName>
    </submittedName>
</protein>
<feature type="compositionally biased region" description="Gly residues" evidence="1">
    <location>
        <begin position="338"/>
        <end position="349"/>
    </location>
</feature>
<keyword evidence="3" id="KW-1185">Reference proteome</keyword>
<comment type="caution">
    <text evidence="2">The sequence shown here is derived from an EMBL/GenBank/DDBJ whole genome shotgun (WGS) entry which is preliminary data.</text>
</comment>
<feature type="compositionally biased region" description="Low complexity" evidence="1">
    <location>
        <begin position="365"/>
        <end position="380"/>
    </location>
</feature>
<feature type="compositionally biased region" description="Polar residues" evidence="1">
    <location>
        <begin position="1"/>
        <end position="20"/>
    </location>
</feature>
<dbReference type="EMBL" id="CAICTM010001255">
    <property type="protein sequence ID" value="CAB9521996.1"/>
    <property type="molecule type" value="Genomic_DNA"/>
</dbReference>
<feature type="region of interest" description="Disordered" evidence="1">
    <location>
        <begin position="298"/>
        <end position="317"/>
    </location>
</feature>
<dbReference type="AlphaFoldDB" id="A0A9N8HQ74"/>
<proteinExistence type="predicted"/>
<feature type="compositionally biased region" description="Basic and acidic residues" evidence="1">
    <location>
        <begin position="133"/>
        <end position="144"/>
    </location>
</feature>
<organism evidence="2 3">
    <name type="scientific">Seminavis robusta</name>
    <dbReference type="NCBI Taxonomy" id="568900"/>
    <lineage>
        <taxon>Eukaryota</taxon>
        <taxon>Sar</taxon>
        <taxon>Stramenopiles</taxon>
        <taxon>Ochrophyta</taxon>
        <taxon>Bacillariophyta</taxon>
        <taxon>Bacillariophyceae</taxon>
        <taxon>Bacillariophycidae</taxon>
        <taxon>Naviculales</taxon>
        <taxon>Naviculaceae</taxon>
        <taxon>Seminavis</taxon>
    </lineage>
</organism>
<feature type="region of interest" description="Disordered" evidence="1">
    <location>
        <begin position="110"/>
        <end position="154"/>
    </location>
</feature>
<dbReference type="Proteomes" id="UP001153069">
    <property type="component" value="Unassembled WGS sequence"/>
</dbReference>
<feature type="region of interest" description="Disordered" evidence="1">
    <location>
        <begin position="1"/>
        <end position="23"/>
    </location>
</feature>
<feature type="region of interest" description="Disordered" evidence="1">
    <location>
        <begin position="324"/>
        <end position="380"/>
    </location>
</feature>
<evidence type="ECO:0000313" key="3">
    <source>
        <dbReference type="Proteomes" id="UP001153069"/>
    </source>
</evidence>